<evidence type="ECO:0000313" key="2">
    <source>
        <dbReference type="EMBL" id="ONH91522.1"/>
    </source>
</evidence>
<accession>A0A251NJI3</accession>
<protein>
    <submittedName>
        <fullName evidence="3">Uncharacterized protein</fullName>
    </submittedName>
</protein>
<dbReference type="EMBL" id="CM007656">
    <property type="protein sequence ID" value="ONH99457.1"/>
    <property type="molecule type" value="Genomic_DNA"/>
</dbReference>
<sequence>MRPLEALLLLHYVAKPESLSLHCCLHVQVQGMVSSCRHSCWSWWDWDWISLSQLLQVLVKRATRGRSDQSWSVPAEAYQSGSET</sequence>
<keyword evidence="5" id="KW-1185">Reference proteome</keyword>
<evidence type="ECO:0000313" key="3">
    <source>
        <dbReference type="EMBL" id="ONH99457.1"/>
    </source>
</evidence>
<gene>
    <name evidence="4" type="ORF">PRUPE_3G027300</name>
    <name evidence="3" type="ORF">PRUPE_6G030700</name>
    <name evidence="2" type="ORF">PRUPE_8G120700</name>
</gene>
<reference evidence="3" key="2">
    <citation type="submission" date="2016-12" db="EMBL/GenBank/DDBJ databases">
        <title>WGS assembly of Prunus persica.</title>
        <authorList>
            <person name="Verde I."/>
            <person name="Jenkins J."/>
            <person name="Dondini L."/>
            <person name="Micali S."/>
            <person name="Pagliarani G."/>
            <person name="Vendramin E."/>
            <person name="Paris R."/>
            <person name="Aramini V."/>
            <person name="Gazza L."/>
            <person name="Rossini L."/>
            <person name="Bassi D."/>
            <person name="Troggio M."/>
            <person name="Shu S."/>
            <person name="Grimwood J.H."/>
            <person name="Tartarini S."/>
            <person name="Dettori M.T."/>
            <person name="Schmutz J."/>
        </authorList>
    </citation>
    <scope>NUCLEOTIDE SEQUENCE</scope>
</reference>
<name>A0A251NJI3_PRUPE</name>
<evidence type="ECO:0000313" key="4">
    <source>
        <dbReference type="EMBL" id="ONI15132.1"/>
    </source>
</evidence>
<dbReference type="Gramene" id="ONI15132">
    <property type="protein sequence ID" value="ONI15132"/>
    <property type="gene ID" value="PRUPE_3G027300"/>
</dbReference>
<feature type="region of interest" description="Disordered" evidence="1">
    <location>
        <begin position="63"/>
        <end position="84"/>
    </location>
</feature>
<organism evidence="3 5">
    <name type="scientific">Prunus persica</name>
    <name type="common">Peach</name>
    <name type="synonym">Amygdalus persica</name>
    <dbReference type="NCBI Taxonomy" id="3760"/>
    <lineage>
        <taxon>Eukaryota</taxon>
        <taxon>Viridiplantae</taxon>
        <taxon>Streptophyta</taxon>
        <taxon>Embryophyta</taxon>
        <taxon>Tracheophyta</taxon>
        <taxon>Spermatophyta</taxon>
        <taxon>Magnoliopsida</taxon>
        <taxon>eudicotyledons</taxon>
        <taxon>Gunneridae</taxon>
        <taxon>Pentapetalae</taxon>
        <taxon>rosids</taxon>
        <taxon>fabids</taxon>
        <taxon>Rosales</taxon>
        <taxon>Rosaceae</taxon>
        <taxon>Amygdaloideae</taxon>
        <taxon>Amygdaleae</taxon>
        <taxon>Prunus</taxon>
    </lineage>
</organism>
<dbReference type="Gramene" id="ONH91522">
    <property type="protein sequence ID" value="ONH91522"/>
    <property type="gene ID" value="PRUPE_8G120700"/>
</dbReference>
<reference evidence="3 5" key="1">
    <citation type="journal article" date="2013" name="Nat. Genet.">
        <title>The high-quality draft genome of peach (Prunus persica) identifies unique patterns of genetic diversity, domestication and genome evolution.</title>
        <authorList>
            <consortium name="International Peach Genome Initiative"/>
            <person name="Verde I."/>
            <person name="Abbott A.G."/>
            <person name="Scalabrin S."/>
            <person name="Jung S."/>
            <person name="Shu S."/>
            <person name="Marroni F."/>
            <person name="Zhebentyayeva T."/>
            <person name="Dettori M.T."/>
            <person name="Grimwood J."/>
            <person name="Cattonaro F."/>
            <person name="Zuccolo A."/>
            <person name="Rossini L."/>
            <person name="Jenkins J."/>
            <person name="Vendramin E."/>
            <person name="Meisel L.A."/>
            <person name="Decroocq V."/>
            <person name="Sosinski B."/>
            <person name="Prochnik S."/>
            <person name="Mitros T."/>
            <person name="Policriti A."/>
            <person name="Cipriani G."/>
            <person name="Dondini L."/>
            <person name="Ficklin S."/>
            <person name="Goodstein D.M."/>
            <person name="Xuan P."/>
            <person name="Del Fabbro C."/>
            <person name="Aramini V."/>
            <person name="Copetti D."/>
            <person name="Gonzalez S."/>
            <person name="Horner D.S."/>
            <person name="Falchi R."/>
            <person name="Lucas S."/>
            <person name="Mica E."/>
            <person name="Maldonado J."/>
            <person name="Lazzari B."/>
            <person name="Bielenberg D."/>
            <person name="Pirona R."/>
            <person name="Miculan M."/>
            <person name="Barakat A."/>
            <person name="Testolin R."/>
            <person name="Stella A."/>
            <person name="Tartarini S."/>
            <person name="Tonutti P."/>
            <person name="Arus P."/>
            <person name="Orellana A."/>
            <person name="Wells C."/>
            <person name="Main D."/>
            <person name="Vizzotto G."/>
            <person name="Silva H."/>
            <person name="Salamini F."/>
            <person name="Schmutz J."/>
            <person name="Morgante M."/>
            <person name="Rokhsar D.S."/>
        </authorList>
    </citation>
    <scope>NUCLEOTIDE SEQUENCE [LARGE SCALE GENOMIC DNA]</scope>
    <source>
        <strain evidence="5">cv. Nemared</strain>
    </source>
</reference>
<dbReference type="EMBL" id="CM007658">
    <property type="protein sequence ID" value="ONH91522.1"/>
    <property type="molecule type" value="Genomic_DNA"/>
</dbReference>
<proteinExistence type="predicted"/>
<dbReference type="Gramene" id="ONH99457">
    <property type="protein sequence ID" value="ONH99457"/>
    <property type="gene ID" value="PRUPE_6G030700"/>
</dbReference>
<dbReference type="Proteomes" id="UP000006882">
    <property type="component" value="Chromosome G3"/>
</dbReference>
<dbReference type="AlphaFoldDB" id="A0A251NJI3"/>
<dbReference type="Proteomes" id="UP000006882">
    <property type="component" value="Chromosome G8"/>
</dbReference>
<dbReference type="EMBL" id="CM007653">
    <property type="protein sequence ID" value="ONI15132.1"/>
    <property type="molecule type" value="Genomic_DNA"/>
</dbReference>
<evidence type="ECO:0000256" key="1">
    <source>
        <dbReference type="SAM" id="MobiDB-lite"/>
    </source>
</evidence>
<dbReference type="Proteomes" id="UP000006882">
    <property type="component" value="Chromosome G6"/>
</dbReference>
<evidence type="ECO:0000313" key="5">
    <source>
        <dbReference type="Proteomes" id="UP000006882"/>
    </source>
</evidence>